<dbReference type="PANTHER" id="PTHR36932:SF1">
    <property type="entry name" value="CAPSULAR POLYSACCHARIDE BIOSYNTHESIS PROTEIN"/>
    <property type="match status" value="1"/>
</dbReference>
<dbReference type="STRING" id="525257.HMPREF0204_14916"/>
<dbReference type="OrthoDB" id="580775at2"/>
<dbReference type="Gene3D" id="3.40.50.12780">
    <property type="entry name" value="N-terminal domain of ligase-like"/>
    <property type="match status" value="1"/>
</dbReference>
<proteinExistence type="predicted"/>
<dbReference type="Proteomes" id="UP000279227">
    <property type="component" value="Chromosome"/>
</dbReference>
<dbReference type="InterPro" id="IPR053158">
    <property type="entry name" value="CapK_Type1_Caps_Biosynth"/>
</dbReference>
<dbReference type="AlphaFoldDB" id="A0A3S4M4Z0"/>
<dbReference type="PANTHER" id="PTHR36932">
    <property type="entry name" value="CAPSULAR POLYSACCHARIDE BIOSYNTHESIS PROTEIN"/>
    <property type="match status" value="1"/>
</dbReference>
<accession>A0A3S4M4Z0</accession>
<organism evidence="1 2">
    <name type="scientific">Chryseobacterium gleum</name>
    <name type="common">Flavobacterium gleum</name>
    <dbReference type="NCBI Taxonomy" id="250"/>
    <lineage>
        <taxon>Bacteria</taxon>
        <taxon>Pseudomonadati</taxon>
        <taxon>Bacteroidota</taxon>
        <taxon>Flavobacteriia</taxon>
        <taxon>Flavobacteriales</taxon>
        <taxon>Weeksellaceae</taxon>
        <taxon>Chryseobacterium group</taxon>
        <taxon>Chryseobacterium</taxon>
    </lineage>
</organism>
<evidence type="ECO:0000313" key="2">
    <source>
        <dbReference type="Proteomes" id="UP000279227"/>
    </source>
</evidence>
<dbReference type="RefSeq" id="WP_002981063.1">
    <property type="nucleotide sequence ID" value="NZ_CP031676.1"/>
</dbReference>
<name>A0A3S4M4Z0_CHRGE</name>
<dbReference type="SUPFAM" id="SSF56801">
    <property type="entry name" value="Acetyl-CoA synthetase-like"/>
    <property type="match status" value="1"/>
</dbReference>
<dbReference type="GeneID" id="93023220"/>
<reference evidence="1 2" key="1">
    <citation type="submission" date="2018-12" db="EMBL/GenBank/DDBJ databases">
        <authorList>
            <consortium name="Pathogen Informatics"/>
        </authorList>
    </citation>
    <scope>NUCLEOTIDE SEQUENCE [LARGE SCALE GENOMIC DNA]</scope>
    <source>
        <strain evidence="1 2">NCTC11432</strain>
    </source>
</reference>
<gene>
    <name evidence="1" type="ORF">NCTC11432_04894</name>
</gene>
<dbReference type="KEGG" id="cgle:NCTC11432_04894"/>
<protein>
    <submittedName>
        <fullName evidence="1">Putative adenylate-forming enzyme</fullName>
    </submittedName>
</protein>
<dbReference type="EMBL" id="LR134289">
    <property type="protein sequence ID" value="VEE11628.1"/>
    <property type="molecule type" value="Genomic_DNA"/>
</dbReference>
<sequence>MKEKIYKILPDFLQNFMVYIYNRQAYKRRYGGEYKNFRKEKKDNRTLSLEELKEYQRKRYSQFIKFVIKNSEYYKKSIGNIENVESIDNISSLPIVNKEILRNNIDSITVKTSEKLEKSKTGGTTGKSLEVKFFFRDSQERFAFLDDFRSRFGYELGKKTAWFSGKNLLTARDVKKNVFWKTDFIHHVRYYSTFHIKDDYLKYYVEDLILFGPEFLVGFPSTILEIAKYGIANGYDFPENKVKAIFPTAETITEETRYYIEKFFKAKLYNQYASSEGAPFIIECEKGNLHLELQTGVFEVLDENNQPAQSGRLVVTSFTTAATPLVRYDIGDSITLEDADKKCSCGNNNPLVKEILGRIDDFIYSVENGKINLGNVSNTLKDTKGIIRFQAVQNKLDELELYVVVDQEIYSKQIEKVFLTNWRDRVGDVMKIQLNYVNEIPVEGSGKYRIVKNNIKGLL</sequence>
<dbReference type="InterPro" id="IPR042099">
    <property type="entry name" value="ANL_N_sf"/>
</dbReference>
<evidence type="ECO:0000313" key="1">
    <source>
        <dbReference type="EMBL" id="VEE11628.1"/>
    </source>
</evidence>